<dbReference type="OrthoDB" id="413079at2759"/>
<feature type="domain" description="Major facilitator superfamily (MFS) profile" evidence="8">
    <location>
        <begin position="10"/>
        <end position="197"/>
    </location>
</feature>
<feature type="transmembrane region" description="Helical" evidence="7">
    <location>
        <begin position="142"/>
        <end position="166"/>
    </location>
</feature>
<dbReference type="EMBL" id="MU128911">
    <property type="protein sequence ID" value="KAF9520632.1"/>
    <property type="molecule type" value="Genomic_DNA"/>
</dbReference>
<keyword evidence="5 7" id="KW-1133">Transmembrane helix</keyword>
<keyword evidence="10" id="KW-1185">Reference proteome</keyword>
<gene>
    <name evidence="9" type="ORF">BS47DRAFT_1357438</name>
</gene>
<dbReference type="AlphaFoldDB" id="A0A9P6BB53"/>
<comment type="caution">
    <text evidence="9">The sequence shown here is derived from an EMBL/GenBank/DDBJ whole genome shotgun (WGS) entry which is preliminary data.</text>
</comment>
<evidence type="ECO:0000256" key="1">
    <source>
        <dbReference type="ARBA" id="ARBA00004127"/>
    </source>
</evidence>
<comment type="similarity">
    <text evidence="2">Belongs to the major facilitator superfamily.</text>
</comment>
<feature type="transmembrane region" description="Helical" evidence="7">
    <location>
        <begin position="112"/>
        <end position="130"/>
    </location>
</feature>
<dbReference type="GO" id="GO:0022857">
    <property type="term" value="F:transmembrane transporter activity"/>
    <property type="evidence" value="ECO:0007669"/>
    <property type="project" value="InterPro"/>
</dbReference>
<feature type="transmembrane region" description="Helical" evidence="7">
    <location>
        <begin position="172"/>
        <end position="191"/>
    </location>
</feature>
<evidence type="ECO:0000313" key="9">
    <source>
        <dbReference type="EMBL" id="KAF9520632.1"/>
    </source>
</evidence>
<evidence type="ECO:0000256" key="3">
    <source>
        <dbReference type="ARBA" id="ARBA00022448"/>
    </source>
</evidence>
<name>A0A9P6BB53_9AGAM</name>
<evidence type="ECO:0000256" key="7">
    <source>
        <dbReference type="SAM" id="Phobius"/>
    </source>
</evidence>
<dbReference type="PANTHER" id="PTHR23514:SF3">
    <property type="entry name" value="BYPASS OF STOP CODON PROTEIN 6"/>
    <property type="match status" value="1"/>
</dbReference>
<accession>A0A9P6BB53</accession>
<feature type="transmembrane region" description="Helical" evidence="7">
    <location>
        <begin position="84"/>
        <end position="106"/>
    </location>
</feature>
<keyword evidence="6 7" id="KW-0472">Membrane</keyword>
<dbReference type="PROSITE" id="PS50850">
    <property type="entry name" value="MFS"/>
    <property type="match status" value="1"/>
</dbReference>
<evidence type="ECO:0000256" key="4">
    <source>
        <dbReference type="ARBA" id="ARBA00022692"/>
    </source>
</evidence>
<evidence type="ECO:0000313" key="10">
    <source>
        <dbReference type="Proteomes" id="UP000886523"/>
    </source>
</evidence>
<dbReference type="InterPro" id="IPR036259">
    <property type="entry name" value="MFS_trans_sf"/>
</dbReference>
<feature type="transmembrane region" description="Helical" evidence="7">
    <location>
        <begin position="12"/>
        <end position="37"/>
    </location>
</feature>
<sequence length="197" mass="21347">MKQTLREPYVWIFAAFLCLYTGSETTVGGWSVSFLLVERHANRAVVGYVASGLDEHRFWGGLAAGRLFFGQLSPTIGLRIEKHLVHIFIFVAVVLELLVLFVPSFLTNSVCIGFVGFVLGPLYPISLSIATKLLPPPIHLTALATMSSSASIGSALFPFLAGVIANSTSVKAIEPMVLILLSGMAGLWFLFPSRFQS</sequence>
<evidence type="ECO:0000256" key="5">
    <source>
        <dbReference type="ARBA" id="ARBA00022989"/>
    </source>
</evidence>
<evidence type="ECO:0000256" key="2">
    <source>
        <dbReference type="ARBA" id="ARBA00008335"/>
    </source>
</evidence>
<keyword evidence="3" id="KW-0813">Transport</keyword>
<dbReference type="InterPro" id="IPR011701">
    <property type="entry name" value="MFS"/>
</dbReference>
<dbReference type="GO" id="GO:0016020">
    <property type="term" value="C:membrane"/>
    <property type="evidence" value="ECO:0007669"/>
    <property type="project" value="TreeGrafter"/>
</dbReference>
<evidence type="ECO:0000259" key="8">
    <source>
        <dbReference type="PROSITE" id="PS50850"/>
    </source>
</evidence>
<evidence type="ECO:0000256" key="6">
    <source>
        <dbReference type="ARBA" id="ARBA00023136"/>
    </source>
</evidence>
<dbReference type="Gene3D" id="1.20.1250.20">
    <property type="entry name" value="MFS general substrate transporter like domains"/>
    <property type="match status" value="1"/>
</dbReference>
<dbReference type="PANTHER" id="PTHR23514">
    <property type="entry name" value="BYPASS OF STOP CODON PROTEIN 6"/>
    <property type="match status" value="1"/>
</dbReference>
<organism evidence="9 10">
    <name type="scientific">Hydnum rufescens UP504</name>
    <dbReference type="NCBI Taxonomy" id="1448309"/>
    <lineage>
        <taxon>Eukaryota</taxon>
        <taxon>Fungi</taxon>
        <taxon>Dikarya</taxon>
        <taxon>Basidiomycota</taxon>
        <taxon>Agaricomycotina</taxon>
        <taxon>Agaricomycetes</taxon>
        <taxon>Cantharellales</taxon>
        <taxon>Hydnaceae</taxon>
        <taxon>Hydnum</taxon>
    </lineage>
</organism>
<dbReference type="InterPro" id="IPR020846">
    <property type="entry name" value="MFS_dom"/>
</dbReference>
<dbReference type="GO" id="GO:0012505">
    <property type="term" value="C:endomembrane system"/>
    <property type="evidence" value="ECO:0007669"/>
    <property type="project" value="UniProtKB-SubCell"/>
</dbReference>
<keyword evidence="4 7" id="KW-0812">Transmembrane</keyword>
<comment type="subcellular location">
    <subcellularLocation>
        <location evidence="1">Endomembrane system</location>
        <topology evidence="1">Multi-pass membrane protein</topology>
    </subcellularLocation>
</comment>
<dbReference type="Pfam" id="PF07690">
    <property type="entry name" value="MFS_1"/>
    <property type="match status" value="1"/>
</dbReference>
<dbReference type="SUPFAM" id="SSF103473">
    <property type="entry name" value="MFS general substrate transporter"/>
    <property type="match status" value="1"/>
</dbReference>
<dbReference type="Proteomes" id="UP000886523">
    <property type="component" value="Unassembled WGS sequence"/>
</dbReference>
<dbReference type="InterPro" id="IPR051788">
    <property type="entry name" value="MFS_Transporter"/>
</dbReference>
<reference evidence="9" key="1">
    <citation type="journal article" date="2020" name="Nat. Commun.">
        <title>Large-scale genome sequencing of mycorrhizal fungi provides insights into the early evolution of symbiotic traits.</title>
        <authorList>
            <person name="Miyauchi S."/>
            <person name="Kiss E."/>
            <person name="Kuo A."/>
            <person name="Drula E."/>
            <person name="Kohler A."/>
            <person name="Sanchez-Garcia M."/>
            <person name="Morin E."/>
            <person name="Andreopoulos B."/>
            <person name="Barry K.W."/>
            <person name="Bonito G."/>
            <person name="Buee M."/>
            <person name="Carver A."/>
            <person name="Chen C."/>
            <person name="Cichocki N."/>
            <person name="Clum A."/>
            <person name="Culley D."/>
            <person name="Crous P.W."/>
            <person name="Fauchery L."/>
            <person name="Girlanda M."/>
            <person name="Hayes R.D."/>
            <person name="Keri Z."/>
            <person name="LaButti K."/>
            <person name="Lipzen A."/>
            <person name="Lombard V."/>
            <person name="Magnuson J."/>
            <person name="Maillard F."/>
            <person name="Murat C."/>
            <person name="Nolan M."/>
            <person name="Ohm R.A."/>
            <person name="Pangilinan J."/>
            <person name="Pereira M.F."/>
            <person name="Perotto S."/>
            <person name="Peter M."/>
            <person name="Pfister S."/>
            <person name="Riley R."/>
            <person name="Sitrit Y."/>
            <person name="Stielow J.B."/>
            <person name="Szollosi G."/>
            <person name="Zifcakova L."/>
            <person name="Stursova M."/>
            <person name="Spatafora J.W."/>
            <person name="Tedersoo L."/>
            <person name="Vaario L.M."/>
            <person name="Yamada A."/>
            <person name="Yan M."/>
            <person name="Wang P."/>
            <person name="Xu J."/>
            <person name="Bruns T."/>
            <person name="Baldrian P."/>
            <person name="Vilgalys R."/>
            <person name="Dunand C."/>
            <person name="Henrissat B."/>
            <person name="Grigoriev I.V."/>
            <person name="Hibbett D."/>
            <person name="Nagy L.G."/>
            <person name="Martin F.M."/>
        </authorList>
    </citation>
    <scope>NUCLEOTIDE SEQUENCE</scope>
    <source>
        <strain evidence="9">UP504</strain>
    </source>
</reference>
<protein>
    <recommendedName>
        <fullName evidence="8">Major facilitator superfamily (MFS) profile domain-containing protein</fullName>
    </recommendedName>
</protein>
<proteinExistence type="inferred from homology"/>